<evidence type="ECO:0000259" key="1">
    <source>
        <dbReference type="Pfam" id="PF04149"/>
    </source>
</evidence>
<accession>A0ABW5GHG5</accession>
<comment type="caution">
    <text evidence="2">The sequence shown here is derived from an EMBL/GenBank/DDBJ whole genome shotgun (WGS) entry which is preliminary data.</text>
</comment>
<feature type="domain" description="DUF397" evidence="1">
    <location>
        <begin position="10"/>
        <end position="63"/>
    </location>
</feature>
<evidence type="ECO:0000313" key="3">
    <source>
        <dbReference type="Proteomes" id="UP001597419"/>
    </source>
</evidence>
<dbReference type="Pfam" id="PF04149">
    <property type="entry name" value="DUF397"/>
    <property type="match status" value="1"/>
</dbReference>
<gene>
    <name evidence="2" type="ORF">ACFSYJ_16860</name>
</gene>
<dbReference type="RefSeq" id="WP_345398043.1">
    <property type="nucleotide sequence ID" value="NZ_BAABHG010000009.1"/>
</dbReference>
<proteinExistence type="predicted"/>
<sequence>MSATTPEASLNWFTSSYSGNNQDTTECVEVAFAASAAFIRDSKAPDSGHLGVRGAAWMALIRQQKG</sequence>
<dbReference type="EMBL" id="JBHUKU010000008">
    <property type="protein sequence ID" value="MFD2460284.1"/>
    <property type="molecule type" value="Genomic_DNA"/>
</dbReference>
<evidence type="ECO:0000313" key="2">
    <source>
        <dbReference type="EMBL" id="MFD2460284.1"/>
    </source>
</evidence>
<keyword evidence="3" id="KW-1185">Reference proteome</keyword>
<protein>
    <submittedName>
        <fullName evidence="2">DUF397 domain-containing protein</fullName>
    </submittedName>
</protein>
<organism evidence="2 3">
    <name type="scientific">Amycolatopsis samaneae</name>
    <dbReference type="NCBI Taxonomy" id="664691"/>
    <lineage>
        <taxon>Bacteria</taxon>
        <taxon>Bacillati</taxon>
        <taxon>Actinomycetota</taxon>
        <taxon>Actinomycetes</taxon>
        <taxon>Pseudonocardiales</taxon>
        <taxon>Pseudonocardiaceae</taxon>
        <taxon>Amycolatopsis</taxon>
    </lineage>
</organism>
<name>A0ABW5GHG5_9PSEU</name>
<reference evidence="3" key="1">
    <citation type="journal article" date="2019" name="Int. J. Syst. Evol. Microbiol.">
        <title>The Global Catalogue of Microorganisms (GCM) 10K type strain sequencing project: providing services to taxonomists for standard genome sequencing and annotation.</title>
        <authorList>
            <consortium name="The Broad Institute Genomics Platform"/>
            <consortium name="The Broad Institute Genome Sequencing Center for Infectious Disease"/>
            <person name="Wu L."/>
            <person name="Ma J."/>
        </authorList>
    </citation>
    <scope>NUCLEOTIDE SEQUENCE [LARGE SCALE GENOMIC DNA]</scope>
    <source>
        <strain evidence="3">CGMCC 4.7643</strain>
    </source>
</reference>
<dbReference type="InterPro" id="IPR007278">
    <property type="entry name" value="DUF397"/>
</dbReference>
<dbReference type="Proteomes" id="UP001597419">
    <property type="component" value="Unassembled WGS sequence"/>
</dbReference>